<proteinExistence type="predicted"/>
<feature type="compositionally biased region" description="Basic and acidic residues" evidence="1">
    <location>
        <begin position="51"/>
        <end position="62"/>
    </location>
</feature>
<reference evidence="2 3" key="1">
    <citation type="submission" date="2014-11" db="EMBL/GenBank/DDBJ databases">
        <authorList>
            <person name="Zhu J."/>
            <person name="Qi W."/>
            <person name="Song R."/>
        </authorList>
    </citation>
    <scope>NUCLEOTIDE SEQUENCE [LARGE SCALE GENOMIC DNA]</scope>
</reference>
<keyword evidence="3" id="KW-1185">Reference proteome</keyword>
<evidence type="ECO:0000256" key="1">
    <source>
        <dbReference type="SAM" id="MobiDB-lite"/>
    </source>
</evidence>
<feature type="region of interest" description="Disordered" evidence="1">
    <location>
        <begin position="1"/>
        <end position="21"/>
    </location>
</feature>
<organism evidence="2 3">
    <name type="scientific">Vitrella brassicaformis (strain CCMP3155)</name>
    <dbReference type="NCBI Taxonomy" id="1169540"/>
    <lineage>
        <taxon>Eukaryota</taxon>
        <taxon>Sar</taxon>
        <taxon>Alveolata</taxon>
        <taxon>Colpodellida</taxon>
        <taxon>Vitrellaceae</taxon>
        <taxon>Vitrella</taxon>
    </lineage>
</organism>
<feature type="region of interest" description="Disordered" evidence="1">
    <location>
        <begin position="82"/>
        <end position="152"/>
    </location>
</feature>
<protein>
    <submittedName>
        <fullName evidence="2">Uncharacterized protein</fullName>
    </submittedName>
</protein>
<dbReference type="Proteomes" id="UP000041254">
    <property type="component" value="Unassembled WGS sequence"/>
</dbReference>
<dbReference type="AlphaFoldDB" id="A0A0G4H7M6"/>
<evidence type="ECO:0000313" key="3">
    <source>
        <dbReference type="Proteomes" id="UP000041254"/>
    </source>
</evidence>
<feature type="compositionally biased region" description="Basic and acidic residues" evidence="1">
    <location>
        <begin position="121"/>
        <end position="132"/>
    </location>
</feature>
<dbReference type="VEuPathDB" id="CryptoDB:Vbra_19836"/>
<accession>A0A0G4H7M6</accession>
<dbReference type="EMBL" id="CDMY01001057">
    <property type="protein sequence ID" value="CEM39918.1"/>
    <property type="molecule type" value="Genomic_DNA"/>
</dbReference>
<feature type="compositionally biased region" description="Basic residues" evidence="1">
    <location>
        <begin position="1"/>
        <end position="18"/>
    </location>
</feature>
<feature type="region of interest" description="Disordered" evidence="1">
    <location>
        <begin position="35"/>
        <end position="65"/>
    </location>
</feature>
<name>A0A0G4H7M6_VITBC</name>
<dbReference type="InParanoid" id="A0A0G4H7M6"/>
<evidence type="ECO:0000313" key="2">
    <source>
        <dbReference type="EMBL" id="CEM39918.1"/>
    </source>
</evidence>
<sequence length="152" mass="17502">MPCRRSRTRRRRRRKRLSRTLTDACRQSRWCSRTTTKRTTNDYEDTTEGGEDMRVTEDDYQKSPKTIVPGRVVKEQEEVDQAAKKHTKHTTGGLLGIPLSFPPIKTQGKKPAPPPKPKVVRQPELKVGREIHTTWSDDPAPRPYTSVLPRSE</sequence>
<gene>
    <name evidence="2" type="ORF">Vbra_19836</name>
</gene>